<keyword evidence="3 8" id="KW-0808">Transferase</keyword>
<dbReference type="SUPFAM" id="SSF56317">
    <property type="entry name" value="Carbon-nitrogen hydrolase"/>
    <property type="match status" value="1"/>
</dbReference>
<evidence type="ECO:0000256" key="5">
    <source>
        <dbReference type="ARBA" id="ARBA00022989"/>
    </source>
</evidence>
<gene>
    <name evidence="8" type="primary">lnt</name>
    <name evidence="10" type="ORF">EDD39_1145</name>
</gene>
<organism evidence="10 11">
    <name type="scientific">Kitasatospora cineracea</name>
    <dbReference type="NCBI Taxonomy" id="88074"/>
    <lineage>
        <taxon>Bacteria</taxon>
        <taxon>Bacillati</taxon>
        <taxon>Actinomycetota</taxon>
        <taxon>Actinomycetes</taxon>
        <taxon>Kitasatosporales</taxon>
        <taxon>Streptomycetaceae</taxon>
        <taxon>Kitasatospora</taxon>
    </lineage>
</organism>
<comment type="function">
    <text evidence="8">Catalyzes the phospholipid dependent N-acylation of the N-terminal cysteine of apolipoprotein, the last step in lipoprotein maturation.</text>
</comment>
<keyword evidence="5 8" id="KW-1133">Transmembrane helix</keyword>
<dbReference type="PANTHER" id="PTHR38686">
    <property type="entry name" value="APOLIPOPROTEIN N-ACYLTRANSFERASE"/>
    <property type="match status" value="1"/>
</dbReference>
<keyword evidence="4 8" id="KW-0812">Transmembrane</keyword>
<dbReference type="PROSITE" id="PS50263">
    <property type="entry name" value="CN_HYDROLASE"/>
    <property type="match status" value="1"/>
</dbReference>
<dbReference type="Proteomes" id="UP000267408">
    <property type="component" value="Unassembled WGS sequence"/>
</dbReference>
<evidence type="ECO:0000259" key="9">
    <source>
        <dbReference type="PROSITE" id="PS50263"/>
    </source>
</evidence>
<comment type="catalytic activity">
    <reaction evidence="8">
        <text>N-terminal S-1,2-diacyl-sn-glyceryl-L-cysteinyl-[lipoprotein] + a glycerophospholipid = N-acyl-S-1,2-diacyl-sn-glyceryl-L-cysteinyl-[lipoprotein] + a 2-acyl-sn-glycero-3-phospholipid + H(+)</text>
        <dbReference type="Rhea" id="RHEA:48228"/>
        <dbReference type="Rhea" id="RHEA-COMP:14681"/>
        <dbReference type="Rhea" id="RHEA-COMP:14684"/>
        <dbReference type="ChEBI" id="CHEBI:15378"/>
        <dbReference type="ChEBI" id="CHEBI:136912"/>
        <dbReference type="ChEBI" id="CHEBI:140656"/>
        <dbReference type="ChEBI" id="CHEBI:140657"/>
        <dbReference type="ChEBI" id="CHEBI:140660"/>
        <dbReference type="EC" id="2.3.1.269"/>
    </reaction>
</comment>
<comment type="subcellular location">
    <subcellularLocation>
        <location evidence="1 8">Cell membrane</location>
        <topology evidence="1 8">Multi-pass membrane protein</topology>
    </subcellularLocation>
</comment>
<feature type="transmembrane region" description="Helical" evidence="8">
    <location>
        <begin position="99"/>
        <end position="121"/>
    </location>
</feature>
<feature type="transmembrane region" description="Helical" evidence="8">
    <location>
        <begin position="73"/>
        <end position="92"/>
    </location>
</feature>
<evidence type="ECO:0000256" key="1">
    <source>
        <dbReference type="ARBA" id="ARBA00004651"/>
    </source>
</evidence>
<evidence type="ECO:0000256" key="2">
    <source>
        <dbReference type="ARBA" id="ARBA00022475"/>
    </source>
</evidence>
<proteinExistence type="inferred from homology"/>
<dbReference type="InterPro" id="IPR006311">
    <property type="entry name" value="TAT_signal"/>
</dbReference>
<protein>
    <recommendedName>
        <fullName evidence="8">Apolipoprotein N-acyltransferase</fullName>
        <shortName evidence="8">ALP N-acyltransferase</shortName>
        <ecNumber evidence="8">2.3.1.269</ecNumber>
    </recommendedName>
</protein>
<dbReference type="Gene3D" id="3.60.110.10">
    <property type="entry name" value="Carbon-nitrogen hydrolase"/>
    <property type="match status" value="1"/>
</dbReference>
<dbReference type="InterPro" id="IPR004563">
    <property type="entry name" value="Apolipo_AcylTrfase"/>
</dbReference>
<reference evidence="10 11" key="1">
    <citation type="submission" date="2018-11" db="EMBL/GenBank/DDBJ databases">
        <title>Sequencing the genomes of 1000 actinobacteria strains.</title>
        <authorList>
            <person name="Klenk H.-P."/>
        </authorList>
    </citation>
    <scope>NUCLEOTIDE SEQUENCE [LARGE SCALE GENOMIC DNA]</scope>
    <source>
        <strain evidence="10 11">DSM 44780</strain>
    </source>
</reference>
<comment type="similarity">
    <text evidence="8">Belongs to the CN hydrolase family. Apolipoprotein N-acyltransferase subfamily.</text>
</comment>
<dbReference type="RefSeq" id="WP_100837055.1">
    <property type="nucleotide sequence ID" value="NZ_RJVJ01000001.1"/>
</dbReference>
<keyword evidence="10" id="KW-0449">Lipoprotein</keyword>
<name>A0A8G1XAB8_9ACTN</name>
<evidence type="ECO:0000256" key="8">
    <source>
        <dbReference type="HAMAP-Rule" id="MF_01148"/>
    </source>
</evidence>
<dbReference type="PANTHER" id="PTHR38686:SF1">
    <property type="entry name" value="APOLIPOPROTEIN N-ACYLTRANSFERASE"/>
    <property type="match status" value="1"/>
</dbReference>
<feature type="domain" description="CN hydrolase" evidence="9">
    <location>
        <begin position="229"/>
        <end position="485"/>
    </location>
</feature>
<evidence type="ECO:0000256" key="6">
    <source>
        <dbReference type="ARBA" id="ARBA00023136"/>
    </source>
</evidence>
<dbReference type="Pfam" id="PF00795">
    <property type="entry name" value="CN_hydrolase"/>
    <property type="match status" value="1"/>
</dbReference>
<dbReference type="HAMAP" id="MF_01148">
    <property type="entry name" value="Lnt"/>
    <property type="match status" value="1"/>
</dbReference>
<keyword evidence="7 8" id="KW-0012">Acyltransferase</keyword>
<dbReference type="GO" id="GO:0005886">
    <property type="term" value="C:plasma membrane"/>
    <property type="evidence" value="ECO:0007669"/>
    <property type="project" value="UniProtKB-SubCell"/>
</dbReference>
<dbReference type="NCBIfam" id="TIGR00546">
    <property type="entry name" value="lnt"/>
    <property type="match status" value="1"/>
</dbReference>
<keyword evidence="2 8" id="KW-1003">Cell membrane</keyword>
<dbReference type="InterPro" id="IPR003010">
    <property type="entry name" value="C-N_Hydrolase"/>
</dbReference>
<accession>A0A8G1XAB8</accession>
<dbReference type="AlphaFoldDB" id="A0A8G1XAB8"/>
<evidence type="ECO:0000313" key="11">
    <source>
        <dbReference type="Proteomes" id="UP000267408"/>
    </source>
</evidence>
<evidence type="ECO:0000256" key="7">
    <source>
        <dbReference type="ARBA" id="ARBA00023315"/>
    </source>
</evidence>
<dbReference type="UniPathway" id="UPA00666"/>
<dbReference type="GO" id="GO:0016410">
    <property type="term" value="F:N-acyltransferase activity"/>
    <property type="evidence" value="ECO:0007669"/>
    <property type="project" value="UniProtKB-UniRule"/>
</dbReference>
<dbReference type="Pfam" id="PF20154">
    <property type="entry name" value="LNT_N"/>
    <property type="match status" value="1"/>
</dbReference>
<dbReference type="EC" id="2.3.1.269" evidence="8"/>
<dbReference type="EMBL" id="RJVJ01000001">
    <property type="protein sequence ID" value="ROR43010.1"/>
    <property type="molecule type" value="Genomic_DNA"/>
</dbReference>
<sequence length="524" mass="54820">MTAATATPARPAAPAAGARRLRLVRRARRDVLAALGGLATCAAFPPVNAWPLALAGPALLLAAVRGSRSAAAFRYGTWYGLAMFVPLLSWLGNLGPLPWLALSAVEALLWGALTAAAPVLLRRRPWPLWAAAWWVAAEAVRSRAPLGGFPWARLAFSQADSPALGWASVLGAPGLSALVALGAACLAALCTARPGRRTAAAFALAAALATGALGSVLLPAPARKGDSSATVAVVQGNVPRERTLAEQSRLRQVTDNHIRATGDLAAAVRAGRTPAPDLVLWPENSTDTDPRADPALFTAIDNAVKDVGAPVLVGAVLDGPDGRIYNTGLMWRPDSGPGQWYAKQHLVPFGEYIPLREVFGGLKDLQLIPRDFIPGTGATVFRTGPVALADSICYEVGYDSQVRDAVRSGANLLAVQSNNATYMRDGSRGEPGQQIAIARIRAVEHNRSVVVAATTGTSAVITPDGRITARTALWTSDTLVEQVPLRTATTPADRLGPWPEAAASLLAVTAIASAATRRILTRKR</sequence>
<dbReference type="InterPro" id="IPR036526">
    <property type="entry name" value="C-N_Hydrolase_sf"/>
</dbReference>
<comment type="caution">
    <text evidence="10">The sequence shown here is derived from an EMBL/GenBank/DDBJ whole genome shotgun (WGS) entry which is preliminary data.</text>
</comment>
<dbReference type="GO" id="GO:0042158">
    <property type="term" value="P:lipoprotein biosynthetic process"/>
    <property type="evidence" value="ECO:0007669"/>
    <property type="project" value="UniProtKB-UniRule"/>
</dbReference>
<comment type="pathway">
    <text evidence="8">Protein modification; lipoprotein biosynthesis (N-acyl transfer).</text>
</comment>
<dbReference type="CDD" id="cd07571">
    <property type="entry name" value="ALP_N-acyl_transferase"/>
    <property type="match status" value="1"/>
</dbReference>
<evidence type="ECO:0000256" key="4">
    <source>
        <dbReference type="ARBA" id="ARBA00022692"/>
    </source>
</evidence>
<feature type="transmembrane region" description="Helical" evidence="8">
    <location>
        <begin position="201"/>
        <end position="220"/>
    </location>
</feature>
<feature type="transmembrane region" description="Helical" evidence="8">
    <location>
        <begin position="163"/>
        <end position="189"/>
    </location>
</feature>
<evidence type="ECO:0000256" key="3">
    <source>
        <dbReference type="ARBA" id="ARBA00022679"/>
    </source>
</evidence>
<dbReference type="PROSITE" id="PS51318">
    <property type="entry name" value="TAT"/>
    <property type="match status" value="1"/>
</dbReference>
<dbReference type="InterPro" id="IPR045378">
    <property type="entry name" value="LNT_N"/>
</dbReference>
<comment type="caution">
    <text evidence="8">Lacks conserved residue(s) required for the propagation of feature annotation.</text>
</comment>
<evidence type="ECO:0000313" key="10">
    <source>
        <dbReference type="EMBL" id="ROR43010.1"/>
    </source>
</evidence>
<keyword evidence="6 8" id="KW-0472">Membrane</keyword>
<dbReference type="OrthoDB" id="9804277at2"/>